<dbReference type="GO" id="GO:0006457">
    <property type="term" value="P:protein folding"/>
    <property type="evidence" value="ECO:0007669"/>
    <property type="project" value="InterPro"/>
</dbReference>
<name>A0A1J4QBC2_9GAMM</name>
<keyword evidence="9 14" id="KW-0560">Oxidoreductase</keyword>
<comment type="similarity">
    <text evidence="2 14">Belongs to the DsbB family.</text>
</comment>
<dbReference type="Proteomes" id="UP000243073">
    <property type="component" value="Unassembled WGS sequence"/>
</dbReference>
<dbReference type="GO" id="GO:0009055">
    <property type="term" value="F:electron transfer activity"/>
    <property type="evidence" value="ECO:0007669"/>
    <property type="project" value="UniProtKB-UniRule"/>
</dbReference>
<evidence type="ECO:0000256" key="8">
    <source>
        <dbReference type="ARBA" id="ARBA00022989"/>
    </source>
</evidence>
<evidence type="ECO:0000256" key="10">
    <source>
        <dbReference type="ARBA" id="ARBA00023136"/>
    </source>
</evidence>
<feature type="disulfide bond" description="Redox-active" evidence="14">
    <location>
        <begin position="38"/>
        <end position="41"/>
    </location>
</feature>
<dbReference type="RefSeq" id="WP_071474065.1">
    <property type="nucleotide sequence ID" value="NZ_MDKE01000069.1"/>
</dbReference>
<evidence type="ECO:0000256" key="3">
    <source>
        <dbReference type="ARBA" id="ARBA00022448"/>
    </source>
</evidence>
<evidence type="ECO:0000256" key="13">
    <source>
        <dbReference type="ARBA" id="ARBA00023284"/>
    </source>
</evidence>
<organism evidence="16 17">
    <name type="scientific">Oceanisphaera psychrotolerans</name>
    <dbReference type="NCBI Taxonomy" id="1414654"/>
    <lineage>
        <taxon>Bacteria</taxon>
        <taxon>Pseudomonadati</taxon>
        <taxon>Pseudomonadota</taxon>
        <taxon>Gammaproteobacteria</taxon>
        <taxon>Aeromonadales</taxon>
        <taxon>Aeromonadaceae</taxon>
        <taxon>Oceanisphaera</taxon>
    </lineage>
</organism>
<dbReference type="InterPro" id="IPR022920">
    <property type="entry name" value="Disulphide_bond_form_DsbB"/>
</dbReference>
<sequence>MLYDFSRTRLAWGLLTIGATLLLAIALFFQYVQGLYPCVMCVYQRAALAGVILAALPGWLAPRNGLVTGLALAGWLAASVKGFWLANEHVGYQLNPSPFNQCSSFADFPQWLALDRWWPALFHPSGDCSDTSWSWLGWSMPQWLMGIFAVLAGLAAFFIIVRISGVRRKA</sequence>
<evidence type="ECO:0000256" key="9">
    <source>
        <dbReference type="ARBA" id="ARBA00023002"/>
    </source>
</evidence>
<keyword evidence="7 14" id="KW-0249">Electron transport</keyword>
<evidence type="ECO:0000256" key="6">
    <source>
        <dbReference type="ARBA" id="ARBA00022692"/>
    </source>
</evidence>
<evidence type="ECO:0000313" key="17">
    <source>
        <dbReference type="Proteomes" id="UP000243073"/>
    </source>
</evidence>
<feature type="topological domain" description="Cytoplasmic" evidence="14">
    <location>
        <begin position="1"/>
        <end position="11"/>
    </location>
</feature>
<evidence type="ECO:0000256" key="1">
    <source>
        <dbReference type="ARBA" id="ARBA00004429"/>
    </source>
</evidence>
<reference evidence="16 17" key="1">
    <citation type="submission" date="2016-07" db="EMBL/GenBank/DDBJ databases">
        <title>Draft Genome Sequence of Oceanisphaera psychrotolerans, isolated from coastal sediment samples.</title>
        <authorList>
            <person name="Zhuo S."/>
            <person name="Ruan Z."/>
        </authorList>
    </citation>
    <scope>NUCLEOTIDE SEQUENCE [LARGE SCALE GENOMIC DNA]</scope>
    <source>
        <strain evidence="16 17">LAM-WHM-ZC</strain>
    </source>
</reference>
<dbReference type="GO" id="GO:0015035">
    <property type="term" value="F:protein-disulfide reductase activity"/>
    <property type="evidence" value="ECO:0007669"/>
    <property type="project" value="UniProtKB-UniRule"/>
</dbReference>
<evidence type="ECO:0000256" key="4">
    <source>
        <dbReference type="ARBA" id="ARBA00022475"/>
    </source>
</evidence>
<keyword evidence="6 14" id="KW-0812">Transmembrane</keyword>
<dbReference type="PANTHER" id="PTHR36570:SF2">
    <property type="entry name" value="DISULFIDE BOND FORMATION PROTEIN B"/>
    <property type="match status" value="1"/>
</dbReference>
<dbReference type="NCBIfam" id="NF002485">
    <property type="entry name" value="PRK01749.1"/>
    <property type="match status" value="1"/>
</dbReference>
<keyword evidence="5" id="KW-0997">Cell inner membrane</keyword>
<feature type="disulfide bond" description="Redox-active" evidence="14">
    <location>
        <begin position="102"/>
        <end position="128"/>
    </location>
</feature>
<keyword evidence="8 14" id="KW-1133">Transmembrane helix</keyword>
<evidence type="ECO:0000256" key="12">
    <source>
        <dbReference type="ARBA" id="ARBA00023186"/>
    </source>
</evidence>
<keyword evidence="4 14" id="KW-1003">Cell membrane</keyword>
<keyword evidence="13 14" id="KW-0676">Redox-active center</keyword>
<dbReference type="InterPro" id="IPR023380">
    <property type="entry name" value="DsbB-like_sf"/>
</dbReference>
<dbReference type="PANTHER" id="PTHR36570">
    <property type="entry name" value="DISULFIDE BOND FORMATION PROTEIN B"/>
    <property type="match status" value="1"/>
</dbReference>
<keyword evidence="11 14" id="KW-1015">Disulfide bond</keyword>
<feature type="transmembrane region" description="Helical" evidence="15">
    <location>
        <begin position="12"/>
        <end position="31"/>
    </location>
</feature>
<comment type="caution">
    <text evidence="16">The sequence shown here is derived from an EMBL/GenBank/DDBJ whole genome shotgun (WGS) entry which is preliminary data.</text>
</comment>
<keyword evidence="12 14" id="KW-0143">Chaperone</keyword>
<comment type="function">
    <text evidence="14">Required for disulfide bond formation in some periplasmic proteins. Acts by oxidizing the DsbA protein.</text>
</comment>
<evidence type="ECO:0000256" key="11">
    <source>
        <dbReference type="ARBA" id="ARBA00023157"/>
    </source>
</evidence>
<evidence type="ECO:0000256" key="15">
    <source>
        <dbReference type="SAM" id="Phobius"/>
    </source>
</evidence>
<dbReference type="STRING" id="1414654.BFR47_06700"/>
<dbReference type="InterPro" id="IPR050183">
    <property type="entry name" value="DsbB"/>
</dbReference>
<evidence type="ECO:0000256" key="5">
    <source>
        <dbReference type="ARBA" id="ARBA00022519"/>
    </source>
</evidence>
<dbReference type="Gene3D" id="1.20.1550.10">
    <property type="entry name" value="DsbB-like"/>
    <property type="match status" value="1"/>
</dbReference>
<dbReference type="HAMAP" id="MF_00286">
    <property type="entry name" value="DsbB"/>
    <property type="match status" value="1"/>
</dbReference>
<dbReference type="OrthoDB" id="3711263at2"/>
<feature type="topological domain" description="Periplasmic" evidence="14">
    <location>
        <begin position="88"/>
        <end position="142"/>
    </location>
</feature>
<protein>
    <recommendedName>
        <fullName evidence="14">Disulfide bond formation protein B</fullName>
    </recommendedName>
    <alternativeName>
        <fullName evidence="14">Disulfide oxidoreductase</fullName>
    </alternativeName>
</protein>
<comment type="subcellular location">
    <subcellularLocation>
        <location evidence="1">Cell inner membrane</location>
        <topology evidence="1">Multi-pass membrane protein</topology>
    </subcellularLocation>
    <subcellularLocation>
        <location evidence="14">Cell membrane</location>
        <topology evidence="14">Multi-pass membrane protein</topology>
    </subcellularLocation>
</comment>
<evidence type="ECO:0000313" key="16">
    <source>
        <dbReference type="EMBL" id="OIN04289.1"/>
    </source>
</evidence>
<dbReference type="EMBL" id="MDKE01000069">
    <property type="protein sequence ID" value="OIN04289.1"/>
    <property type="molecule type" value="Genomic_DNA"/>
</dbReference>
<evidence type="ECO:0000256" key="14">
    <source>
        <dbReference type="HAMAP-Rule" id="MF_00286"/>
    </source>
</evidence>
<keyword evidence="3 14" id="KW-0813">Transport</keyword>
<feature type="transmembrane region" description="Helical" evidence="15">
    <location>
        <begin position="143"/>
        <end position="161"/>
    </location>
</feature>
<dbReference type="GO" id="GO:0005886">
    <property type="term" value="C:plasma membrane"/>
    <property type="evidence" value="ECO:0007669"/>
    <property type="project" value="UniProtKB-SubCell"/>
</dbReference>
<dbReference type="Pfam" id="PF02600">
    <property type="entry name" value="DsbB"/>
    <property type="match status" value="1"/>
</dbReference>
<keyword evidence="17" id="KW-1185">Reference proteome</keyword>
<dbReference type="AlphaFoldDB" id="A0A1J4QBC2"/>
<proteinExistence type="inferred from homology"/>
<keyword evidence="10 14" id="KW-0472">Membrane</keyword>
<evidence type="ECO:0000256" key="7">
    <source>
        <dbReference type="ARBA" id="ARBA00022982"/>
    </source>
</evidence>
<dbReference type="InterPro" id="IPR003752">
    <property type="entry name" value="DiS_bond_form_DsbB/BdbC"/>
</dbReference>
<feature type="topological domain" description="Cytoplasmic" evidence="14">
    <location>
        <begin position="162"/>
        <end position="170"/>
    </location>
</feature>
<accession>A0A1J4QBC2</accession>
<comment type="caution">
    <text evidence="14">Lacks conserved residue(s) required for the propagation of feature annotation.</text>
</comment>
<feature type="topological domain" description="Periplasmic" evidence="14">
    <location>
        <begin position="29"/>
        <end position="46"/>
    </location>
</feature>
<feature type="transmembrane region" description="Helical" evidence="15">
    <location>
        <begin position="43"/>
        <end position="60"/>
    </location>
</feature>
<gene>
    <name evidence="14" type="primary">dsbB</name>
    <name evidence="16" type="ORF">BFR47_06700</name>
</gene>
<evidence type="ECO:0000256" key="2">
    <source>
        <dbReference type="ARBA" id="ARBA00008823"/>
    </source>
</evidence>
<dbReference type="SUPFAM" id="SSF158442">
    <property type="entry name" value="DsbB-like"/>
    <property type="match status" value="1"/>
</dbReference>